<name>A4B9L4_9GAMM</name>
<dbReference type="OrthoDB" id="9991114at2"/>
<sequence length="121" mass="12680">MKILLSLLSLSSLLMVGWVLAQLAPGSTLSVPAETAHAHDEMASVETAIQHSLQAATVTAPSSQLPDAHQADIQALSSRDNDDLVIDQVRPGVFKADLTGVHQVVPVATLNADGSVTITEY</sequence>
<evidence type="ECO:0000313" key="2">
    <source>
        <dbReference type="EMBL" id="EAR11315.1"/>
    </source>
</evidence>
<accession>A4B9L4</accession>
<evidence type="ECO:0000313" key="3">
    <source>
        <dbReference type="Proteomes" id="UP000005953"/>
    </source>
</evidence>
<feature type="signal peptide" evidence="1">
    <location>
        <begin position="1"/>
        <end position="21"/>
    </location>
</feature>
<gene>
    <name evidence="2" type="ORF">MED297_20547</name>
</gene>
<feature type="chain" id="PRO_5002666304" evidence="1">
    <location>
        <begin position="22"/>
        <end position="121"/>
    </location>
</feature>
<proteinExistence type="predicted"/>
<dbReference type="HOGENOM" id="CLU_2036105_0_0_6"/>
<evidence type="ECO:0000256" key="1">
    <source>
        <dbReference type="SAM" id="SignalP"/>
    </source>
</evidence>
<dbReference type="RefSeq" id="WP_008044881.1">
    <property type="nucleotide sequence ID" value="NZ_CH724151.1"/>
</dbReference>
<protein>
    <submittedName>
        <fullName evidence="2">Uncharacterized protein</fullName>
    </submittedName>
</protein>
<reference evidence="2 3" key="1">
    <citation type="submission" date="2006-02" db="EMBL/GenBank/DDBJ databases">
        <authorList>
            <person name="Pinhassi J."/>
            <person name="Pedros-Alio C."/>
            <person name="Ferriera S."/>
            <person name="Johnson J."/>
            <person name="Kravitz S."/>
            <person name="Halpern A."/>
            <person name="Remington K."/>
            <person name="Beeson K."/>
            <person name="Tran B."/>
            <person name="Rogers Y.-H."/>
            <person name="Friedman R."/>
            <person name="Venter J.C."/>
        </authorList>
    </citation>
    <scope>NUCLEOTIDE SEQUENCE [LARGE SCALE GENOMIC DNA]</scope>
    <source>
        <strain evidence="2 3">MED297</strain>
    </source>
</reference>
<organism evidence="2 3">
    <name type="scientific">Reinekea blandensis MED297</name>
    <dbReference type="NCBI Taxonomy" id="314283"/>
    <lineage>
        <taxon>Bacteria</taxon>
        <taxon>Pseudomonadati</taxon>
        <taxon>Pseudomonadota</taxon>
        <taxon>Gammaproteobacteria</taxon>
        <taxon>Oceanospirillales</taxon>
        <taxon>Saccharospirillaceae</taxon>
        <taxon>Reinekea</taxon>
    </lineage>
</organism>
<dbReference type="EMBL" id="AAOE01000001">
    <property type="protein sequence ID" value="EAR11315.1"/>
    <property type="molecule type" value="Genomic_DNA"/>
</dbReference>
<dbReference type="STRING" id="314283.MED297_20547"/>
<keyword evidence="1" id="KW-0732">Signal</keyword>
<dbReference type="AlphaFoldDB" id="A4B9L4"/>
<dbReference type="Proteomes" id="UP000005953">
    <property type="component" value="Unassembled WGS sequence"/>
</dbReference>
<keyword evidence="3" id="KW-1185">Reference proteome</keyword>
<comment type="caution">
    <text evidence="2">The sequence shown here is derived from an EMBL/GenBank/DDBJ whole genome shotgun (WGS) entry which is preliminary data.</text>
</comment>